<keyword evidence="6" id="KW-1185">Reference proteome</keyword>
<sequence>MSVHKLDRTDRRILELLQQDARLSVADIAERVGLSATPCSRRIKRLEDSGYVARQVVILDPARIGLPMTVLVHISLEAQTQEKLRSFEATISEMAEVMECYLITGSTADYVLKVVVPDLDHYQQLLLNQLTAIAGVRSIISNFVLRQPVDRTAYSLDHLAQP</sequence>
<dbReference type="PRINTS" id="PR00033">
    <property type="entry name" value="HTHASNC"/>
</dbReference>
<dbReference type="InterPro" id="IPR000485">
    <property type="entry name" value="AsnC-type_HTH_dom"/>
</dbReference>
<dbReference type="Gene3D" id="3.30.70.920">
    <property type="match status" value="1"/>
</dbReference>
<evidence type="ECO:0000256" key="2">
    <source>
        <dbReference type="ARBA" id="ARBA00023125"/>
    </source>
</evidence>
<evidence type="ECO:0000313" key="5">
    <source>
        <dbReference type="EMBL" id="UTW12456.1"/>
    </source>
</evidence>
<dbReference type="Pfam" id="PF13412">
    <property type="entry name" value="HTH_24"/>
    <property type="match status" value="1"/>
</dbReference>
<keyword evidence="3" id="KW-0804">Transcription</keyword>
<dbReference type="Proteomes" id="UP001058461">
    <property type="component" value="Chromosome"/>
</dbReference>
<dbReference type="SMART" id="SM00344">
    <property type="entry name" value="HTH_ASNC"/>
    <property type="match status" value="1"/>
</dbReference>
<reference evidence="5" key="1">
    <citation type="submission" date="2021-04" db="EMBL/GenBank/DDBJ databases">
        <title>Oceanospirillales bacteria with DddD are important DMSP degraders in coastal seawater.</title>
        <authorList>
            <person name="Liu J."/>
        </authorList>
    </citation>
    <scope>NUCLEOTIDE SEQUENCE</scope>
    <source>
        <strain evidence="5">D13-1</strain>
    </source>
</reference>
<dbReference type="InterPro" id="IPR011991">
    <property type="entry name" value="ArsR-like_HTH"/>
</dbReference>
<dbReference type="SUPFAM" id="SSF54909">
    <property type="entry name" value="Dimeric alpha+beta barrel"/>
    <property type="match status" value="1"/>
</dbReference>
<dbReference type="PROSITE" id="PS00519">
    <property type="entry name" value="HTH_ASNC_1"/>
    <property type="match status" value="1"/>
</dbReference>
<dbReference type="PANTHER" id="PTHR30154">
    <property type="entry name" value="LEUCINE-RESPONSIVE REGULATORY PROTEIN"/>
    <property type="match status" value="1"/>
</dbReference>
<feature type="domain" description="HTH asnC-type" evidence="4">
    <location>
        <begin position="6"/>
        <end position="67"/>
    </location>
</feature>
<dbReference type="RefSeq" id="WP_255854538.1">
    <property type="nucleotide sequence ID" value="NZ_CP073347.1"/>
</dbReference>
<dbReference type="InterPro" id="IPR019888">
    <property type="entry name" value="Tscrpt_reg_AsnC-like"/>
</dbReference>
<dbReference type="InterPro" id="IPR019885">
    <property type="entry name" value="Tscrpt_reg_HTH_AsnC-type_CS"/>
</dbReference>
<dbReference type="PANTHER" id="PTHR30154:SF34">
    <property type="entry name" value="TRANSCRIPTIONAL REGULATOR AZLB"/>
    <property type="match status" value="1"/>
</dbReference>
<proteinExistence type="predicted"/>
<evidence type="ECO:0000256" key="3">
    <source>
        <dbReference type="ARBA" id="ARBA00023163"/>
    </source>
</evidence>
<gene>
    <name evidence="5" type="ORF">KDW95_01860</name>
</gene>
<dbReference type="InterPro" id="IPR036388">
    <property type="entry name" value="WH-like_DNA-bd_sf"/>
</dbReference>
<keyword evidence="1" id="KW-0805">Transcription regulation</keyword>
<dbReference type="InterPro" id="IPR011008">
    <property type="entry name" value="Dimeric_a/b-barrel"/>
</dbReference>
<dbReference type="CDD" id="cd00090">
    <property type="entry name" value="HTH_ARSR"/>
    <property type="match status" value="1"/>
</dbReference>
<protein>
    <submittedName>
        <fullName evidence="5">Lrp/AsnC family transcriptional regulator</fullName>
    </submittedName>
</protein>
<name>A0ABY5HNI5_9GAMM</name>
<evidence type="ECO:0000256" key="1">
    <source>
        <dbReference type="ARBA" id="ARBA00023015"/>
    </source>
</evidence>
<dbReference type="Gene3D" id="1.10.10.10">
    <property type="entry name" value="Winged helix-like DNA-binding domain superfamily/Winged helix DNA-binding domain"/>
    <property type="match status" value="1"/>
</dbReference>
<dbReference type="InterPro" id="IPR019887">
    <property type="entry name" value="Tscrpt_reg_AsnC/Lrp_C"/>
</dbReference>
<dbReference type="Pfam" id="PF01037">
    <property type="entry name" value="AsnC_trans_reg"/>
    <property type="match status" value="1"/>
</dbReference>
<dbReference type="EMBL" id="CP073347">
    <property type="protein sequence ID" value="UTW12456.1"/>
    <property type="molecule type" value="Genomic_DNA"/>
</dbReference>
<accession>A0ABY5HNI5</accession>
<organism evidence="5 6">
    <name type="scientific">Marinobacterium rhizophilum</name>
    <dbReference type="NCBI Taxonomy" id="420402"/>
    <lineage>
        <taxon>Bacteria</taxon>
        <taxon>Pseudomonadati</taxon>
        <taxon>Pseudomonadota</taxon>
        <taxon>Gammaproteobacteria</taxon>
        <taxon>Oceanospirillales</taxon>
        <taxon>Oceanospirillaceae</taxon>
        <taxon>Marinobacterium</taxon>
    </lineage>
</organism>
<keyword evidence="2" id="KW-0238">DNA-binding</keyword>
<evidence type="ECO:0000259" key="4">
    <source>
        <dbReference type="PROSITE" id="PS50956"/>
    </source>
</evidence>
<dbReference type="InterPro" id="IPR036390">
    <property type="entry name" value="WH_DNA-bd_sf"/>
</dbReference>
<evidence type="ECO:0000313" key="6">
    <source>
        <dbReference type="Proteomes" id="UP001058461"/>
    </source>
</evidence>
<dbReference type="PROSITE" id="PS50956">
    <property type="entry name" value="HTH_ASNC_2"/>
    <property type="match status" value="1"/>
</dbReference>
<dbReference type="SUPFAM" id="SSF46785">
    <property type="entry name" value="Winged helix' DNA-binding domain"/>
    <property type="match status" value="1"/>
</dbReference>